<gene>
    <name evidence="3" type="ORF">AK812_SmicGene22809</name>
</gene>
<accession>A0A1Q9DIU0</accession>
<dbReference type="Proteomes" id="UP000186817">
    <property type="component" value="Unassembled WGS sequence"/>
</dbReference>
<feature type="transmembrane region" description="Helical" evidence="2">
    <location>
        <begin position="58"/>
        <end position="81"/>
    </location>
</feature>
<protein>
    <submittedName>
        <fullName evidence="3">Uncharacterized protein</fullName>
    </submittedName>
</protein>
<dbReference type="EMBL" id="LSRX01000516">
    <property type="protein sequence ID" value="OLP95111.1"/>
    <property type="molecule type" value="Genomic_DNA"/>
</dbReference>
<organism evidence="3 4">
    <name type="scientific">Symbiodinium microadriaticum</name>
    <name type="common">Dinoflagellate</name>
    <name type="synonym">Zooxanthella microadriatica</name>
    <dbReference type="NCBI Taxonomy" id="2951"/>
    <lineage>
        <taxon>Eukaryota</taxon>
        <taxon>Sar</taxon>
        <taxon>Alveolata</taxon>
        <taxon>Dinophyceae</taxon>
        <taxon>Suessiales</taxon>
        <taxon>Symbiodiniaceae</taxon>
        <taxon>Symbiodinium</taxon>
    </lineage>
</organism>
<evidence type="ECO:0000256" key="1">
    <source>
        <dbReference type="SAM" id="MobiDB-lite"/>
    </source>
</evidence>
<comment type="caution">
    <text evidence="3">The sequence shown here is derived from an EMBL/GenBank/DDBJ whole genome shotgun (WGS) entry which is preliminary data.</text>
</comment>
<keyword evidence="2" id="KW-0812">Transmembrane</keyword>
<keyword evidence="4" id="KW-1185">Reference proteome</keyword>
<proteinExistence type="predicted"/>
<reference evidence="3 4" key="1">
    <citation type="submission" date="2016-02" db="EMBL/GenBank/DDBJ databases">
        <title>Genome analysis of coral dinoflagellate symbionts highlights evolutionary adaptations to a symbiotic lifestyle.</title>
        <authorList>
            <person name="Aranda M."/>
            <person name="Li Y."/>
            <person name="Liew Y.J."/>
            <person name="Baumgarten S."/>
            <person name="Simakov O."/>
            <person name="Wilson M."/>
            <person name="Piel J."/>
            <person name="Ashoor H."/>
            <person name="Bougouffa S."/>
            <person name="Bajic V.B."/>
            <person name="Ryu T."/>
            <person name="Ravasi T."/>
            <person name="Bayer T."/>
            <person name="Micklem G."/>
            <person name="Kim H."/>
            <person name="Bhak J."/>
            <person name="Lajeunesse T.C."/>
            <person name="Voolstra C.R."/>
        </authorList>
    </citation>
    <scope>NUCLEOTIDE SEQUENCE [LARGE SCALE GENOMIC DNA]</scope>
    <source>
        <strain evidence="3 4">CCMP2467</strain>
    </source>
</reference>
<evidence type="ECO:0000313" key="4">
    <source>
        <dbReference type="Proteomes" id="UP000186817"/>
    </source>
</evidence>
<name>A0A1Q9DIU0_SYMMI</name>
<sequence>MVMKSRSAGELSIDDPHTELSELTKALVGVESLLPEELEDTGVWGRADFFARGLGLRLCLAHGLGLGVILGRVLVLGAATAAGLKQLEESSSSSPTGRRPVPFPADLALAFEAGLLGILQAPRKEERPGAPIAPVLRLRRGFPKDWLPADLQKLGCHRQPGQPGRQIWLYEHLLVLSAATPPLLLAMAERSPFQGPGLFWDGFDNLAHRVANSARRLFGYTPAADDVRHDEIAMPPANHKSEGIMKSYVYFNNNGHEEMKQIESHCKDGTCVQRTRTFAPHSLQAVHHPVPQAATADQHVHKVHAAAGQSPQARDIQHSTHQATGMPYEA</sequence>
<evidence type="ECO:0000313" key="3">
    <source>
        <dbReference type="EMBL" id="OLP95111.1"/>
    </source>
</evidence>
<evidence type="ECO:0000256" key="2">
    <source>
        <dbReference type="SAM" id="Phobius"/>
    </source>
</evidence>
<dbReference type="AlphaFoldDB" id="A0A1Q9DIU0"/>
<feature type="region of interest" description="Disordered" evidence="1">
    <location>
        <begin position="306"/>
        <end position="330"/>
    </location>
</feature>
<keyword evidence="2" id="KW-1133">Transmembrane helix</keyword>
<dbReference type="OrthoDB" id="424250at2759"/>
<keyword evidence="2" id="KW-0472">Membrane</keyword>